<keyword evidence="1" id="KW-1133">Transmembrane helix</keyword>
<reference evidence="2 3" key="1">
    <citation type="submission" date="2023-10" db="EMBL/GenBank/DDBJ databases">
        <title>Niallia locisalis sp.nov. isolated from a salt pond sample.</title>
        <authorList>
            <person name="Li X.-J."/>
            <person name="Dong L."/>
        </authorList>
    </citation>
    <scope>NUCLEOTIDE SEQUENCE [LARGE SCALE GENOMIC DNA]</scope>
    <source>
        <strain evidence="2 3">DSM 29761</strain>
    </source>
</reference>
<keyword evidence="1" id="KW-0812">Transmembrane</keyword>
<dbReference type="Proteomes" id="UP001357223">
    <property type="component" value="Chromosome"/>
</dbReference>
<evidence type="ECO:0000256" key="1">
    <source>
        <dbReference type="SAM" id="Phobius"/>
    </source>
</evidence>
<protein>
    <submittedName>
        <fullName evidence="2">Uncharacterized protein</fullName>
    </submittedName>
</protein>
<sequence>MGEVINVGSKINWFDVGYQIFIIVLLISLIVFLIKIFKKVKK</sequence>
<accession>A0ABZ2C8X2</accession>
<dbReference type="RefSeq" id="WP_338448465.1">
    <property type="nucleotide sequence ID" value="NZ_CP137640.1"/>
</dbReference>
<feature type="transmembrane region" description="Helical" evidence="1">
    <location>
        <begin position="16"/>
        <end position="37"/>
    </location>
</feature>
<gene>
    <name evidence="2" type="ORF">R4Z09_19850</name>
</gene>
<proteinExistence type="predicted"/>
<keyword evidence="1" id="KW-0472">Membrane</keyword>
<organism evidence="2 3">
    <name type="scientific">Niallia oryzisoli</name>
    <dbReference type="NCBI Taxonomy" id="1737571"/>
    <lineage>
        <taxon>Bacteria</taxon>
        <taxon>Bacillati</taxon>
        <taxon>Bacillota</taxon>
        <taxon>Bacilli</taxon>
        <taxon>Bacillales</taxon>
        <taxon>Bacillaceae</taxon>
        <taxon>Niallia</taxon>
    </lineage>
</organism>
<name>A0ABZ2C8X2_9BACI</name>
<evidence type="ECO:0000313" key="2">
    <source>
        <dbReference type="EMBL" id="WVX79531.1"/>
    </source>
</evidence>
<dbReference type="EMBL" id="CP137640">
    <property type="protein sequence ID" value="WVX79531.1"/>
    <property type="molecule type" value="Genomic_DNA"/>
</dbReference>
<keyword evidence="3" id="KW-1185">Reference proteome</keyword>
<evidence type="ECO:0000313" key="3">
    <source>
        <dbReference type="Proteomes" id="UP001357223"/>
    </source>
</evidence>